<feature type="transmembrane region" description="Helical" evidence="1">
    <location>
        <begin position="134"/>
        <end position="154"/>
    </location>
</feature>
<gene>
    <name evidence="4" type="ORF">CLCOS_16340</name>
    <name evidence="3" type="ORF">WX73_00259</name>
</gene>
<accession>A0A166T531</accession>
<dbReference type="InterPro" id="IPR036938">
    <property type="entry name" value="PAP2/HPO_sf"/>
</dbReference>
<keyword evidence="1" id="KW-0472">Membrane</keyword>
<feature type="transmembrane region" description="Helical" evidence="1">
    <location>
        <begin position="185"/>
        <end position="205"/>
    </location>
</feature>
<protein>
    <submittedName>
        <fullName evidence="3">PAP2 superfamily protein</fullName>
    </submittedName>
</protein>
<evidence type="ECO:0000256" key="1">
    <source>
        <dbReference type="SAM" id="Phobius"/>
    </source>
</evidence>
<evidence type="ECO:0000313" key="3">
    <source>
        <dbReference type="EMBL" id="OAA93307.1"/>
    </source>
</evidence>
<evidence type="ECO:0000259" key="2">
    <source>
        <dbReference type="Pfam" id="PF01569"/>
    </source>
</evidence>
<feature type="transmembrane region" description="Helical" evidence="1">
    <location>
        <begin position="161"/>
        <end position="179"/>
    </location>
</feature>
<feature type="transmembrane region" description="Helical" evidence="1">
    <location>
        <begin position="55"/>
        <end position="74"/>
    </location>
</feature>
<reference evidence="4 6" key="2">
    <citation type="journal article" date="2016" name="Front. Microbiol.">
        <title>Industrial Acetogenic Biocatalysts: A Comparative Metabolic and Genomic Analysis.</title>
        <authorList>
            <person name="Bengelsdorf F."/>
            <person name="Poehlein A."/>
            <person name="Sonja S."/>
            <person name="Erz C."/>
            <person name="Hummel T."/>
            <person name="Hoffmeister S."/>
            <person name="Daniel R."/>
            <person name="Durre P."/>
        </authorList>
    </citation>
    <scope>NUCLEOTIDE SEQUENCE [LARGE SCALE GENOMIC DNA]</scope>
    <source>
        <strain evidence="4 6">PTA-10522</strain>
    </source>
</reference>
<keyword evidence="1" id="KW-1133">Transmembrane helix</keyword>
<sequence>MMLLAKSTYKKYNHFLSLTIFIFLTLWFAYLKKTIVSQHIMYSYLDSKIPFVKEFVLAYYFWFAYMSIGFVYLGFVSKIDFYKMELFLSLSMTISFIIFILYPNSQFPRPSVSGKDIFSRLVNFIYDHDGTNNVFPSIHVCNSIGVHIGLINCYKLKDKTLIKNLSLIATILICASTVFIKQHSIIDIVGGVILAAIIYICIYQMPKLFISSLKIGNLKIENKKY</sequence>
<evidence type="ECO:0000313" key="4">
    <source>
        <dbReference type="EMBL" id="OBR95310.1"/>
    </source>
</evidence>
<feature type="transmembrane region" description="Helical" evidence="1">
    <location>
        <begin position="86"/>
        <end position="103"/>
    </location>
</feature>
<dbReference type="Pfam" id="PF01569">
    <property type="entry name" value="PAP2"/>
    <property type="match status" value="1"/>
</dbReference>
<comment type="caution">
    <text evidence="3">The sequence shown here is derived from an EMBL/GenBank/DDBJ whole genome shotgun (WGS) entry which is preliminary data.</text>
</comment>
<dbReference type="EMBL" id="LROR01000038">
    <property type="protein sequence ID" value="OBR95310.1"/>
    <property type="molecule type" value="Genomic_DNA"/>
</dbReference>
<dbReference type="AlphaFoldDB" id="A0A166T531"/>
<keyword evidence="1" id="KW-0812">Transmembrane</keyword>
<proteinExistence type="predicted"/>
<keyword evidence="6" id="KW-1185">Reference proteome</keyword>
<dbReference type="Proteomes" id="UP000077384">
    <property type="component" value="Unassembled WGS sequence"/>
</dbReference>
<evidence type="ECO:0000313" key="6">
    <source>
        <dbReference type="Proteomes" id="UP000093694"/>
    </source>
</evidence>
<evidence type="ECO:0000313" key="5">
    <source>
        <dbReference type="Proteomes" id="UP000077384"/>
    </source>
</evidence>
<dbReference type="SUPFAM" id="SSF48317">
    <property type="entry name" value="Acid phosphatase/Vanadium-dependent haloperoxidase"/>
    <property type="match status" value="1"/>
</dbReference>
<dbReference type="Proteomes" id="UP000093694">
    <property type="component" value="Unassembled WGS sequence"/>
</dbReference>
<feature type="domain" description="Phosphatidic acid phosphatase type 2/haloperoxidase" evidence="2">
    <location>
        <begin position="90"/>
        <end position="206"/>
    </location>
</feature>
<dbReference type="EMBL" id="LITQ01000014">
    <property type="protein sequence ID" value="OAA93307.1"/>
    <property type="molecule type" value="Genomic_DNA"/>
</dbReference>
<dbReference type="PATRIC" id="fig|1705578.3.peg.643"/>
<dbReference type="InterPro" id="IPR000326">
    <property type="entry name" value="PAP2/HPO"/>
</dbReference>
<name>A0A166T531_9CLOT</name>
<dbReference type="RefSeq" id="WP_082853540.1">
    <property type="nucleotide sequence ID" value="NZ_LITQ01000014.1"/>
</dbReference>
<organism evidence="3 5">
    <name type="scientific">Clostridium coskatii</name>
    <dbReference type="NCBI Taxonomy" id="1705578"/>
    <lineage>
        <taxon>Bacteria</taxon>
        <taxon>Bacillati</taxon>
        <taxon>Bacillota</taxon>
        <taxon>Clostridia</taxon>
        <taxon>Eubacteriales</taxon>
        <taxon>Clostridiaceae</taxon>
        <taxon>Clostridium</taxon>
    </lineage>
</organism>
<reference evidence="3 5" key="1">
    <citation type="journal article" date="2015" name="Biotechnol. Bioeng.">
        <title>Genome sequence and phenotypic characterization of Caulobacter segnis.</title>
        <authorList>
            <person name="Patel S."/>
            <person name="Fletcher B."/>
            <person name="Scott D.C."/>
            <person name="Ely B."/>
        </authorList>
    </citation>
    <scope>NUCLEOTIDE SEQUENCE [LARGE SCALE GENOMIC DNA]</scope>
    <source>
        <strain evidence="3 5">PS02</strain>
    </source>
</reference>